<feature type="domain" description="HAMP" evidence="9">
    <location>
        <begin position="306"/>
        <end position="358"/>
    </location>
</feature>
<evidence type="ECO:0000256" key="3">
    <source>
        <dbReference type="ARBA" id="ARBA00022553"/>
    </source>
</evidence>
<feature type="transmembrane region" description="Helical" evidence="8">
    <location>
        <begin position="284"/>
        <end position="304"/>
    </location>
</feature>
<dbReference type="InterPro" id="IPR003594">
    <property type="entry name" value="HATPase_dom"/>
</dbReference>
<dbReference type="SUPFAM" id="SSF158472">
    <property type="entry name" value="HAMP domain-like"/>
    <property type="match status" value="1"/>
</dbReference>
<comment type="caution">
    <text evidence="10">The sequence shown here is derived from an EMBL/GenBank/DDBJ whole genome shotgun (WGS) entry which is preliminary data.</text>
</comment>
<dbReference type="Pfam" id="PF02518">
    <property type="entry name" value="HATPase_c"/>
    <property type="match status" value="1"/>
</dbReference>
<dbReference type="Proteomes" id="UP001241748">
    <property type="component" value="Unassembled WGS sequence"/>
</dbReference>
<gene>
    <name evidence="10" type="ORF">P5G62_013880</name>
</gene>
<evidence type="ECO:0000256" key="5">
    <source>
        <dbReference type="ARBA" id="ARBA00022777"/>
    </source>
</evidence>
<dbReference type="GO" id="GO:0004673">
    <property type="term" value="F:protein histidine kinase activity"/>
    <property type="evidence" value="ECO:0007669"/>
    <property type="project" value="UniProtKB-EC"/>
</dbReference>
<evidence type="ECO:0000256" key="1">
    <source>
        <dbReference type="ARBA" id="ARBA00004651"/>
    </source>
</evidence>
<dbReference type="SMART" id="SM00304">
    <property type="entry name" value="HAMP"/>
    <property type="match status" value="1"/>
</dbReference>
<dbReference type="EC" id="2.7.13.3" evidence="10"/>
<accession>A0ABV4YVX7</accession>
<keyword evidence="8" id="KW-0812">Transmembrane</keyword>
<evidence type="ECO:0000313" key="11">
    <source>
        <dbReference type="Proteomes" id="UP001241748"/>
    </source>
</evidence>
<keyword evidence="8" id="KW-1133">Transmembrane helix</keyword>
<keyword evidence="5 10" id="KW-0418">Kinase</keyword>
<dbReference type="InterPro" id="IPR010559">
    <property type="entry name" value="Sig_transdc_His_kin_internal"/>
</dbReference>
<dbReference type="PANTHER" id="PTHR34220">
    <property type="entry name" value="SENSOR HISTIDINE KINASE YPDA"/>
    <property type="match status" value="1"/>
</dbReference>
<keyword evidence="3" id="KW-0597">Phosphoprotein</keyword>
<evidence type="ECO:0000256" key="2">
    <source>
        <dbReference type="ARBA" id="ARBA00022475"/>
    </source>
</evidence>
<keyword evidence="4 10" id="KW-0808">Transferase</keyword>
<feature type="transmembrane region" description="Helical" evidence="8">
    <location>
        <begin position="16"/>
        <end position="38"/>
    </location>
</feature>
<dbReference type="RefSeq" id="WP_306073209.1">
    <property type="nucleotide sequence ID" value="NZ_JAROBZ020000001.1"/>
</dbReference>
<dbReference type="Pfam" id="PF00672">
    <property type="entry name" value="HAMP"/>
    <property type="match status" value="1"/>
</dbReference>
<proteinExistence type="predicted"/>
<dbReference type="PROSITE" id="PS50885">
    <property type="entry name" value="HAMP"/>
    <property type="match status" value="1"/>
</dbReference>
<name>A0ABV4YVX7_9BACI</name>
<dbReference type="EMBL" id="JAROBZ020000001">
    <property type="protein sequence ID" value="MFB3168203.1"/>
    <property type="molecule type" value="Genomic_DNA"/>
</dbReference>
<dbReference type="Gene3D" id="3.30.565.10">
    <property type="entry name" value="Histidine kinase-like ATPase, C-terminal domain"/>
    <property type="match status" value="1"/>
</dbReference>
<evidence type="ECO:0000256" key="4">
    <source>
        <dbReference type="ARBA" id="ARBA00022679"/>
    </source>
</evidence>
<keyword evidence="7" id="KW-0175">Coiled coil</keyword>
<reference evidence="10 11" key="1">
    <citation type="submission" date="2024-05" db="EMBL/GenBank/DDBJ databases">
        <authorList>
            <person name="Venkateswaran K."/>
        </authorList>
    </citation>
    <scope>NUCLEOTIDE SEQUENCE [LARGE SCALE GENOMIC DNA]</scope>
    <source>
        <strain evidence="10 11">179-C4-2-HS</strain>
    </source>
</reference>
<evidence type="ECO:0000256" key="8">
    <source>
        <dbReference type="SAM" id="Phobius"/>
    </source>
</evidence>
<evidence type="ECO:0000256" key="7">
    <source>
        <dbReference type="SAM" id="Coils"/>
    </source>
</evidence>
<evidence type="ECO:0000313" key="10">
    <source>
        <dbReference type="EMBL" id="MFB3168203.1"/>
    </source>
</evidence>
<keyword evidence="11" id="KW-1185">Reference proteome</keyword>
<dbReference type="Pfam" id="PF06580">
    <property type="entry name" value="His_kinase"/>
    <property type="match status" value="1"/>
</dbReference>
<dbReference type="InterPro" id="IPR036890">
    <property type="entry name" value="HATPase_C_sf"/>
</dbReference>
<keyword evidence="2" id="KW-1003">Cell membrane</keyword>
<dbReference type="InterPro" id="IPR050640">
    <property type="entry name" value="Bact_2-comp_sensor_kinase"/>
</dbReference>
<dbReference type="PANTHER" id="PTHR34220:SF7">
    <property type="entry name" value="SENSOR HISTIDINE KINASE YPDA"/>
    <property type="match status" value="1"/>
</dbReference>
<sequence length="596" mass="69114">MRTSRSFHNILLKNKILIMYFFAVFIPIVLTNVIFYIVTIENVKKQQMQDSTLALQQINRDFSTIIDQAVGISSSLYTNLNLNLFLEKDYVSSIDYIERHNSFLRNYNQSSPINPSINSIRFYTDNPSVIYSGGVYSIDSLQQELTNFKDALTNSNGSQILIDTPSDENFETFSIIRNLDYFYNDKQKFVKVEINPETIRDIFNNVTFKGDVYLLNEKGEIEYTNNQSLKQQLDKAINFDQVEKEHSLVTIRANLNNGSYLNDWSVVGTISEETMLKTVNKSKLFIVLLAMINFLAPTIIIVIISRSFLTRLQRIIRHVKRMKNQDFELIHDQEYQDEIGQLTSEFNRMTKKINDLINDVLLVNIQNKDLEIKRNRAQLSALQSQINPHFLFNALETIRMRSLMKDERETAKIIHNMAKIFRNSLTWGKDFVSVRDEVNLLTSFLEIQKYRFGDKLNYQISIDETAEDYKIPNMSLLPFIENASIHGIEPLKENGEISVSISLYADTVTCVIKDNGAGITEEKRKQLLASLENEEDIGENVGIKNVYYRLKLYYPDRFYFNIDSHLDYGTTITIQLPSQIDSTISSNSDKNLYFIK</sequence>
<evidence type="ECO:0000259" key="9">
    <source>
        <dbReference type="PROSITE" id="PS50885"/>
    </source>
</evidence>
<organism evidence="10 11">
    <name type="scientific">Neobacillus driksii</name>
    <dbReference type="NCBI Taxonomy" id="3035913"/>
    <lineage>
        <taxon>Bacteria</taxon>
        <taxon>Bacillati</taxon>
        <taxon>Bacillota</taxon>
        <taxon>Bacilli</taxon>
        <taxon>Bacillales</taxon>
        <taxon>Bacillaceae</taxon>
        <taxon>Neobacillus</taxon>
    </lineage>
</organism>
<evidence type="ECO:0000256" key="6">
    <source>
        <dbReference type="ARBA" id="ARBA00023136"/>
    </source>
</evidence>
<feature type="coiled-coil region" evidence="7">
    <location>
        <begin position="339"/>
        <end position="385"/>
    </location>
</feature>
<comment type="subcellular location">
    <subcellularLocation>
        <location evidence="1">Cell membrane</location>
        <topology evidence="1">Multi-pass membrane protein</topology>
    </subcellularLocation>
</comment>
<dbReference type="SUPFAM" id="SSF55874">
    <property type="entry name" value="ATPase domain of HSP90 chaperone/DNA topoisomerase II/histidine kinase"/>
    <property type="match status" value="1"/>
</dbReference>
<keyword evidence="6 8" id="KW-0472">Membrane</keyword>
<dbReference type="Gene3D" id="6.10.340.10">
    <property type="match status" value="1"/>
</dbReference>
<dbReference type="InterPro" id="IPR003660">
    <property type="entry name" value="HAMP_dom"/>
</dbReference>
<dbReference type="CDD" id="cd06225">
    <property type="entry name" value="HAMP"/>
    <property type="match status" value="1"/>
</dbReference>
<protein>
    <submittedName>
        <fullName evidence="10">Sensor histidine kinase</fullName>
        <ecNumber evidence="10">2.7.13.3</ecNumber>
    </submittedName>
</protein>